<protein>
    <submittedName>
        <fullName evidence="1">Uncharacterized protein</fullName>
    </submittedName>
</protein>
<reference evidence="1 2" key="1">
    <citation type="journal article" date="2016" name="Front. Microbiol.">
        <title>Fuerstia marisgermanicae gen. nov., sp. nov., an Unusual Member of the Phylum Planctomycetes from the German Wadden Sea.</title>
        <authorList>
            <person name="Kohn T."/>
            <person name="Heuer A."/>
            <person name="Jogler M."/>
            <person name="Vollmers J."/>
            <person name="Boedeker C."/>
            <person name="Bunk B."/>
            <person name="Rast P."/>
            <person name="Borchert D."/>
            <person name="Glockner I."/>
            <person name="Freese H.M."/>
            <person name="Klenk H.P."/>
            <person name="Overmann J."/>
            <person name="Kaster A.K."/>
            <person name="Rohde M."/>
            <person name="Wiegand S."/>
            <person name="Jogler C."/>
        </authorList>
    </citation>
    <scope>NUCLEOTIDE SEQUENCE [LARGE SCALE GENOMIC DNA]</scope>
    <source>
        <strain evidence="1 2">NH11</strain>
    </source>
</reference>
<sequence length="244" mass="26681">MSDVNAAADKRNKDDNWLLYHWITAGIVSASERFIPIPFVDDVVRDRCRRRIVSKTLVAHGQGERLAEFGAYYGNESSGCLTGLLTSAGKVPLKLLLFPVRKFVAIVTSVRGVPLEVTRSVLLGRTLHRILAKGESPGASQVAEMRSAFEQAFARIDLRTVRAVISDALRRVSSWKSAAIGSAREMARGDDAPGDDIVAASQVQAGATEVQSALQQPEILNLFSEFDDRFDLALSELRNRPSTV</sequence>
<gene>
    <name evidence="1" type="ORF">Fuma_01405</name>
</gene>
<evidence type="ECO:0000313" key="1">
    <source>
        <dbReference type="EMBL" id="APZ91811.1"/>
    </source>
</evidence>
<accession>A0A1P8WCN0</accession>
<dbReference type="KEGG" id="fmr:Fuma_01405"/>
<dbReference type="EMBL" id="CP017641">
    <property type="protein sequence ID" value="APZ91811.1"/>
    <property type="molecule type" value="Genomic_DNA"/>
</dbReference>
<name>A0A1P8WCN0_9PLAN</name>
<dbReference type="AlphaFoldDB" id="A0A1P8WCN0"/>
<keyword evidence="2" id="KW-1185">Reference proteome</keyword>
<organism evidence="1 2">
    <name type="scientific">Fuerstiella marisgermanici</name>
    <dbReference type="NCBI Taxonomy" id="1891926"/>
    <lineage>
        <taxon>Bacteria</taxon>
        <taxon>Pseudomonadati</taxon>
        <taxon>Planctomycetota</taxon>
        <taxon>Planctomycetia</taxon>
        <taxon>Planctomycetales</taxon>
        <taxon>Planctomycetaceae</taxon>
        <taxon>Fuerstiella</taxon>
    </lineage>
</organism>
<evidence type="ECO:0000313" key="2">
    <source>
        <dbReference type="Proteomes" id="UP000187735"/>
    </source>
</evidence>
<dbReference type="Proteomes" id="UP000187735">
    <property type="component" value="Chromosome"/>
</dbReference>
<proteinExistence type="predicted"/>
<dbReference type="RefSeq" id="WP_077023511.1">
    <property type="nucleotide sequence ID" value="NZ_CP017641.1"/>
</dbReference>
<dbReference type="OrthoDB" id="258352at2"/>